<dbReference type="EMBL" id="CACVBM020001407">
    <property type="protein sequence ID" value="CAA7049202.1"/>
    <property type="molecule type" value="Genomic_DNA"/>
</dbReference>
<evidence type="ECO:0000313" key="2">
    <source>
        <dbReference type="Proteomes" id="UP000467841"/>
    </source>
</evidence>
<accession>A0A6D2KBX6</accession>
<name>A0A6D2KBX6_9BRAS</name>
<keyword evidence="2" id="KW-1185">Reference proteome</keyword>
<dbReference type="Proteomes" id="UP000467841">
    <property type="component" value="Unassembled WGS sequence"/>
</dbReference>
<evidence type="ECO:0000313" key="1">
    <source>
        <dbReference type="EMBL" id="CAA7049202.1"/>
    </source>
</evidence>
<comment type="caution">
    <text evidence="1">The sequence shown here is derived from an EMBL/GenBank/DDBJ whole genome shotgun (WGS) entry which is preliminary data.</text>
</comment>
<sequence length="118" mass="13872">MITNSTARSRHHRRSDAARWIRRWKRKCVWKQRSIKHARNDLENSVHEGYFGGRYQTQKNDLDHVELPLESFKVFMPLVQVIVTDALGIRCGRNFVESVMVLQEGRINGGIEKWTVHS</sequence>
<organism evidence="1 2">
    <name type="scientific">Microthlaspi erraticum</name>
    <dbReference type="NCBI Taxonomy" id="1685480"/>
    <lineage>
        <taxon>Eukaryota</taxon>
        <taxon>Viridiplantae</taxon>
        <taxon>Streptophyta</taxon>
        <taxon>Embryophyta</taxon>
        <taxon>Tracheophyta</taxon>
        <taxon>Spermatophyta</taxon>
        <taxon>Magnoliopsida</taxon>
        <taxon>eudicotyledons</taxon>
        <taxon>Gunneridae</taxon>
        <taxon>Pentapetalae</taxon>
        <taxon>rosids</taxon>
        <taxon>malvids</taxon>
        <taxon>Brassicales</taxon>
        <taxon>Brassicaceae</taxon>
        <taxon>Coluteocarpeae</taxon>
        <taxon>Microthlaspi</taxon>
    </lineage>
</organism>
<protein>
    <submittedName>
        <fullName evidence="1">Uncharacterized protein</fullName>
    </submittedName>
</protein>
<dbReference type="AlphaFoldDB" id="A0A6D2KBX6"/>
<gene>
    <name evidence="1" type="ORF">MERR_LOCUS36437</name>
</gene>
<reference evidence="1" key="1">
    <citation type="submission" date="2020-01" db="EMBL/GenBank/DDBJ databases">
        <authorList>
            <person name="Mishra B."/>
        </authorList>
    </citation>
    <scope>NUCLEOTIDE SEQUENCE [LARGE SCALE GENOMIC DNA]</scope>
</reference>
<proteinExistence type="predicted"/>